<dbReference type="Proteomes" id="UP000887574">
    <property type="component" value="Unplaced"/>
</dbReference>
<proteinExistence type="predicted"/>
<name>A0A915EHP9_9BILA</name>
<keyword evidence="1" id="KW-1185">Reference proteome</keyword>
<dbReference type="WBParaSite" id="jg5467">
    <property type="protein sequence ID" value="jg5467"/>
    <property type="gene ID" value="jg5467"/>
</dbReference>
<evidence type="ECO:0000313" key="1">
    <source>
        <dbReference type="Proteomes" id="UP000887574"/>
    </source>
</evidence>
<protein>
    <submittedName>
        <fullName evidence="2">Uncharacterized protein</fullName>
    </submittedName>
</protein>
<organism evidence="1 2">
    <name type="scientific">Ditylenchus dipsaci</name>
    <dbReference type="NCBI Taxonomy" id="166011"/>
    <lineage>
        <taxon>Eukaryota</taxon>
        <taxon>Metazoa</taxon>
        <taxon>Ecdysozoa</taxon>
        <taxon>Nematoda</taxon>
        <taxon>Chromadorea</taxon>
        <taxon>Rhabditida</taxon>
        <taxon>Tylenchina</taxon>
        <taxon>Tylenchomorpha</taxon>
        <taxon>Sphaerularioidea</taxon>
        <taxon>Anguinidae</taxon>
        <taxon>Anguininae</taxon>
        <taxon>Ditylenchus</taxon>
    </lineage>
</organism>
<sequence length="104" mass="11591">MALQTSMDIFCGSELAFQNTYFACKHSRTVHINTDAPVQSLVSTEVSQSAGSFSFPSEETEFANRFIIWPVRETARIPSLKDGEVVRSGIAKQRWARLVDGSTF</sequence>
<dbReference type="AlphaFoldDB" id="A0A915EHP9"/>
<accession>A0A915EHP9</accession>
<reference evidence="2" key="1">
    <citation type="submission" date="2022-11" db="UniProtKB">
        <authorList>
            <consortium name="WormBaseParasite"/>
        </authorList>
    </citation>
    <scope>IDENTIFICATION</scope>
</reference>
<evidence type="ECO:0000313" key="2">
    <source>
        <dbReference type="WBParaSite" id="jg5467"/>
    </source>
</evidence>